<accession>A0A1C9W701</accession>
<organism evidence="2 3">
    <name type="scientific">Microbulbifer aggregans</name>
    <dbReference type="NCBI Taxonomy" id="1769779"/>
    <lineage>
        <taxon>Bacteria</taxon>
        <taxon>Pseudomonadati</taxon>
        <taxon>Pseudomonadota</taxon>
        <taxon>Gammaproteobacteria</taxon>
        <taxon>Cellvibrionales</taxon>
        <taxon>Microbulbiferaceae</taxon>
        <taxon>Microbulbifer</taxon>
    </lineage>
</organism>
<feature type="transmembrane region" description="Helical" evidence="1">
    <location>
        <begin position="43"/>
        <end position="63"/>
    </location>
</feature>
<keyword evidence="1" id="KW-0472">Membrane</keyword>
<dbReference type="EMBL" id="CP014143">
    <property type="protein sequence ID" value="AOS96934.1"/>
    <property type="molecule type" value="Genomic_DNA"/>
</dbReference>
<protein>
    <submittedName>
        <fullName evidence="2">Uncharacterized protein</fullName>
    </submittedName>
</protein>
<sequence>MANALSMKSGKELSDNDSKLHGRVLCTYQSATTAMSQLNTMALAGYTGLAALVVGLISFAINWNVYGGGMTGYEILLFPGNLTLKYVWHPLFTDEINFWPKLVLHSLGQFSIVSLFAGLVVSLLRKLRLAHAS</sequence>
<dbReference type="AlphaFoldDB" id="A0A1C9W701"/>
<dbReference type="KEGG" id="micc:AUP74_01497"/>
<feature type="transmembrane region" description="Helical" evidence="1">
    <location>
        <begin position="102"/>
        <end position="124"/>
    </location>
</feature>
<evidence type="ECO:0000313" key="3">
    <source>
        <dbReference type="Proteomes" id="UP000095672"/>
    </source>
</evidence>
<dbReference type="STRING" id="1769779.AUP74_01497"/>
<dbReference type="Proteomes" id="UP000095672">
    <property type="component" value="Chromosome"/>
</dbReference>
<keyword evidence="3" id="KW-1185">Reference proteome</keyword>
<keyword evidence="1" id="KW-1133">Transmembrane helix</keyword>
<name>A0A1C9W701_9GAMM</name>
<evidence type="ECO:0000313" key="2">
    <source>
        <dbReference type="EMBL" id="AOS96934.1"/>
    </source>
</evidence>
<gene>
    <name evidence="2" type="ORF">AUP74_01497</name>
</gene>
<reference evidence="3" key="1">
    <citation type="submission" date="2016-01" db="EMBL/GenBank/DDBJ databases">
        <title>Complete genome sequence of Microbulbifer sp. CCB-MM1, a halophile isolated from Matang Mangrove Forest, Perak.</title>
        <authorList>
            <person name="Moh T.H."/>
            <person name="Dinesh B."/>
            <person name="Lau N.-S."/>
            <person name="Go F."/>
            <person name="Alexander Chong S.-C."/>
        </authorList>
    </citation>
    <scope>NUCLEOTIDE SEQUENCE [LARGE SCALE GENOMIC DNA]</scope>
    <source>
        <strain evidence="3">CCB-MM1</strain>
    </source>
</reference>
<evidence type="ECO:0000256" key="1">
    <source>
        <dbReference type="SAM" id="Phobius"/>
    </source>
</evidence>
<keyword evidence="1" id="KW-0812">Transmembrane</keyword>
<proteinExistence type="predicted"/>